<dbReference type="Gene3D" id="3.40.50.1820">
    <property type="entry name" value="alpha/beta hydrolase"/>
    <property type="match status" value="1"/>
</dbReference>
<evidence type="ECO:0000313" key="3">
    <source>
        <dbReference type="EMBL" id="MFD2111579.1"/>
    </source>
</evidence>
<keyword evidence="4" id="KW-1185">Reference proteome</keyword>
<dbReference type="PANTHER" id="PTHR46438">
    <property type="entry name" value="ALPHA/BETA-HYDROLASES SUPERFAMILY PROTEIN"/>
    <property type="match status" value="1"/>
</dbReference>
<dbReference type="InterPro" id="IPR000073">
    <property type="entry name" value="AB_hydrolase_1"/>
</dbReference>
<proteinExistence type="predicted"/>
<gene>
    <name evidence="3" type="ORF">ACFSJC_06980</name>
</gene>
<dbReference type="EMBL" id="JBHUHX010000015">
    <property type="protein sequence ID" value="MFD2111579.1"/>
    <property type="molecule type" value="Genomic_DNA"/>
</dbReference>
<reference evidence="4" key="1">
    <citation type="journal article" date="2019" name="Int. J. Syst. Evol. Microbiol.">
        <title>The Global Catalogue of Microorganisms (GCM) 10K type strain sequencing project: providing services to taxonomists for standard genome sequencing and annotation.</title>
        <authorList>
            <consortium name="The Broad Institute Genomics Platform"/>
            <consortium name="The Broad Institute Genome Sequencing Center for Infectious Disease"/>
            <person name="Wu L."/>
            <person name="Ma J."/>
        </authorList>
    </citation>
    <scope>NUCLEOTIDE SEQUENCE [LARGE SCALE GENOMIC DNA]</scope>
    <source>
        <strain evidence="4">KACC 12597</strain>
    </source>
</reference>
<evidence type="ECO:0000256" key="1">
    <source>
        <dbReference type="SAM" id="MobiDB-lite"/>
    </source>
</evidence>
<sequence length="304" mass="33153">MDSAIDSAADPAKPGSSPLASAIDAASHDFVSQSAGRIHYYVDDSAAGRPLVLIHSINAAPSAFEMKPLFDHFRSQRPVYALDLPGFGRADRSKRRYSPELYAGAISDFLEGVVKTPCDLAAFSLGCEFSAKVAAQKPELVKSLALISPTGFNIRGLPTGAAAERAYKFLSVPGINDGLYGLLTTRPSIRFFYKQAFVGPVPPELVDYAYATTHQPGAKFAPLYFLSGQLFTPKASETLYDTLTQPVLVIYDKDPNIDFHELPDFLGRHPNWRAERVGPTRGLPQWDKPAETADAIARFWASLQ</sequence>
<name>A0ABW4Y6D4_9GAMM</name>
<dbReference type="Proteomes" id="UP001597337">
    <property type="component" value="Unassembled WGS sequence"/>
</dbReference>
<dbReference type="Pfam" id="PF12697">
    <property type="entry name" value="Abhydrolase_6"/>
    <property type="match status" value="1"/>
</dbReference>
<evidence type="ECO:0000313" key="4">
    <source>
        <dbReference type="Proteomes" id="UP001597337"/>
    </source>
</evidence>
<organism evidence="3 4">
    <name type="scientific">Thiorhodococcus fuscus</name>
    <dbReference type="NCBI Taxonomy" id="527200"/>
    <lineage>
        <taxon>Bacteria</taxon>
        <taxon>Pseudomonadati</taxon>
        <taxon>Pseudomonadota</taxon>
        <taxon>Gammaproteobacteria</taxon>
        <taxon>Chromatiales</taxon>
        <taxon>Chromatiaceae</taxon>
        <taxon>Thiorhodococcus</taxon>
    </lineage>
</organism>
<dbReference type="SUPFAM" id="SSF53474">
    <property type="entry name" value="alpha/beta-Hydrolases"/>
    <property type="match status" value="1"/>
</dbReference>
<dbReference type="PANTHER" id="PTHR46438:SF2">
    <property type="entry name" value="ALPHA_BETA-HYDROLASES SUPERFAMILY PROTEIN"/>
    <property type="match status" value="1"/>
</dbReference>
<feature type="region of interest" description="Disordered" evidence="1">
    <location>
        <begin position="1"/>
        <end position="20"/>
    </location>
</feature>
<dbReference type="InterPro" id="IPR029058">
    <property type="entry name" value="AB_hydrolase_fold"/>
</dbReference>
<keyword evidence="3" id="KW-0378">Hydrolase</keyword>
<dbReference type="RefSeq" id="WP_386025352.1">
    <property type="nucleotide sequence ID" value="NZ_JBHUHX010000015.1"/>
</dbReference>
<evidence type="ECO:0000259" key="2">
    <source>
        <dbReference type="Pfam" id="PF12697"/>
    </source>
</evidence>
<feature type="domain" description="AB hydrolase-1" evidence="2">
    <location>
        <begin position="51"/>
        <end position="295"/>
    </location>
</feature>
<comment type="caution">
    <text evidence="3">The sequence shown here is derived from an EMBL/GenBank/DDBJ whole genome shotgun (WGS) entry which is preliminary data.</text>
</comment>
<protein>
    <submittedName>
        <fullName evidence="3">Alpha/beta fold hydrolase</fullName>
    </submittedName>
</protein>
<accession>A0ABW4Y6D4</accession>
<dbReference type="GO" id="GO:0016787">
    <property type="term" value="F:hydrolase activity"/>
    <property type="evidence" value="ECO:0007669"/>
    <property type="project" value="UniProtKB-KW"/>
</dbReference>